<dbReference type="InterPro" id="IPR011333">
    <property type="entry name" value="SKP1/BTB/POZ_sf"/>
</dbReference>
<dbReference type="InterPro" id="IPR011705">
    <property type="entry name" value="BACK"/>
</dbReference>
<organism evidence="1 2">
    <name type="scientific">Clonorchis sinensis</name>
    <name type="common">Chinese liver fluke</name>
    <dbReference type="NCBI Taxonomy" id="79923"/>
    <lineage>
        <taxon>Eukaryota</taxon>
        <taxon>Metazoa</taxon>
        <taxon>Spiralia</taxon>
        <taxon>Lophotrochozoa</taxon>
        <taxon>Platyhelminthes</taxon>
        <taxon>Trematoda</taxon>
        <taxon>Digenea</taxon>
        <taxon>Opisthorchiida</taxon>
        <taxon>Opisthorchiata</taxon>
        <taxon>Opisthorchiidae</taxon>
        <taxon>Clonorchis</taxon>
    </lineage>
</organism>
<dbReference type="SMART" id="SM00875">
    <property type="entry name" value="BACK"/>
    <property type="match status" value="1"/>
</dbReference>
<dbReference type="Proteomes" id="UP000286415">
    <property type="component" value="Unassembled WGS sequence"/>
</dbReference>
<dbReference type="EMBL" id="NIRI02000042">
    <property type="protein sequence ID" value="KAG5448499.1"/>
    <property type="molecule type" value="Genomic_DNA"/>
</dbReference>
<dbReference type="InterPro" id="IPR000210">
    <property type="entry name" value="BTB/POZ_dom"/>
</dbReference>
<dbReference type="SUPFAM" id="SSF117281">
    <property type="entry name" value="Kelch motif"/>
    <property type="match status" value="2"/>
</dbReference>
<evidence type="ECO:0000313" key="2">
    <source>
        <dbReference type="Proteomes" id="UP000286415"/>
    </source>
</evidence>
<dbReference type="Gene3D" id="3.30.710.10">
    <property type="entry name" value="Potassium Channel Kv1.1, Chain A"/>
    <property type="match status" value="1"/>
</dbReference>
<dbReference type="InterPro" id="IPR006652">
    <property type="entry name" value="Kelch_1"/>
</dbReference>
<comment type="caution">
    <text evidence="1">The sequence shown here is derived from an EMBL/GenBank/DDBJ whole genome shotgun (WGS) entry which is preliminary data.</text>
</comment>
<dbReference type="SUPFAM" id="SSF54695">
    <property type="entry name" value="POZ domain"/>
    <property type="match status" value="1"/>
</dbReference>
<accession>A0A8T1MHK7</accession>
<gene>
    <name evidence="1" type="ORF">CSKR_101943</name>
</gene>
<dbReference type="Pfam" id="PF01344">
    <property type="entry name" value="Kelch_1"/>
    <property type="match status" value="2"/>
</dbReference>
<dbReference type="PROSITE" id="PS50097">
    <property type="entry name" value="BTB"/>
    <property type="match status" value="1"/>
</dbReference>
<name>A0A8T1MHK7_CLOSI</name>
<dbReference type="Pfam" id="PF07707">
    <property type="entry name" value="BACK"/>
    <property type="match status" value="1"/>
</dbReference>
<reference evidence="1 2" key="1">
    <citation type="journal article" date="2018" name="Biotechnol. Adv.">
        <title>Improved genomic resources and new bioinformatic workflow for the carcinogenic parasite Clonorchis sinensis: Biotechnological implications.</title>
        <authorList>
            <person name="Wang D."/>
            <person name="Korhonen P.K."/>
            <person name="Gasser R.B."/>
            <person name="Young N.D."/>
        </authorList>
    </citation>
    <scope>NUCLEOTIDE SEQUENCE [LARGE SCALE GENOMIC DNA]</scope>
    <source>
        <strain evidence="1">Cs-k2</strain>
    </source>
</reference>
<dbReference type="PANTHER" id="PTHR24412:SF419">
    <property type="entry name" value="KELCH-LIKE PROTEIN 20"/>
    <property type="match status" value="1"/>
</dbReference>
<evidence type="ECO:0000313" key="1">
    <source>
        <dbReference type="EMBL" id="KAG5448499.1"/>
    </source>
</evidence>
<dbReference type="Gene3D" id="2.120.10.80">
    <property type="entry name" value="Kelch-type beta propeller"/>
    <property type="match status" value="1"/>
</dbReference>
<protein>
    <submittedName>
        <fullName evidence="1">Kelch-like protein 12</fullName>
    </submittedName>
</protein>
<dbReference type="SMART" id="SM00612">
    <property type="entry name" value="Kelch"/>
    <property type="match status" value="6"/>
</dbReference>
<sequence length="1342" mass="146614">MDFDRTNVGAENDVSSRGDEDNATGESYSMAAFTKMNTFRKRGQLCDVVIKVGGREFLAHRVVLAATSDYFDAMFSNGMAESAQLEVELKSISPDIMDALLDYVYTGQVRVTMENVQDLLPAASLVQMEGVKTACSNFLLAEVDASNVLGIRRFAELHNCSDLEKFSRNYAAHNFELVADYEEFLCLNHEELLDLIAREDLHIDCEESVYKAVMRWVYHQSTERIAHLSALLSHIRLPVMSVRFLTDVVDKDVLIRQSLECRDLVDDAKRFHLRPDLRHEMRERRYRQRDCGDEYLVVIGGFGSDQNPSDSVEMFNPRTLEWNELPDLPISYRYVAACSLDTCVYVIGGFDGRERLNTVCLLDIAQREDGWRWLTPMHYKRGLSAACTHKGLIYVCGGFDGQSRLRSLEVYHPKIDEWRILEDMTTSREGAGLVVVDDTLYCLGGYDGFHLLNSMEAFDLRRGSWSVCKPMYMRRSGAGCALLGDTIYVCGGYGGAEGRGPLHLDTVEAYNVRLQQWTLVTSMNVPRCYVGACPLAGKIYVAAGYNGSRLLDTVESYDPVENVWWLHDESRMNHERCDTGMCVVRFLPCSGLPVSGPASCSSRISTSMAVIPSSHGVTQTTSDAQSSAQQGPLASGQSVFTRRLQDASNYRIPMLPLVPHLRSGVNSLFRPGLNSQRSYSSETEPTSSHATPTALRTGFPAMTNVTSASFRGSPRLGSRNFPVGSLHRHPDLPGRHQLPFAAHGLFHSTRGGLGNRSTQAAPPRSPRQPFSNRGVGLGELSRGTELPASSGANTLRFSEAASGVVDRVSPTMSTATSSEQTATHPTVEHSYLDADSVELNQYFSHEDPTLSNVEAFPEHQDPSGYFEPAEHHIPVSLRSLSPRQRLGNPVEPISDSLIRDPTFQASSSSSPTILSRMYHSAPETGPCQARHPELFRSAEALNANPSDYRTWLVRNAALLDHDRSGSDSGSELNYSRMESQVGGFCERQSEHEDRRLNSFSDTFNTVPTDTLFSYLRLEETSLDEQEPDAASDGSAEMDDTALSSPSNSIHLSTRTTGQAVGDYVSSGQLMVSPSYIIPEGADNSSEVYPSSVLHNTCAFSTASSLGAPHPEALFCPIGSSGDSNWNHSCDANARRYGKMTGSQVPAIEQTSCRRFGAEVSRQRPPVNPVSGSDEISSEQEISATYMEPSSTVDPTTPSGERESSLVDFPAPSDHGITEPSLLDSGLQSEPVTSSDQATLPDGLPYTSTQIPAQGAPDISCSLAREQHTAGVPDLVSDAGVDVSVYNSDSASTEAERNNACVATGQSSGVAEVPSSVDLRSDGEGEEDDDDPGTSRGNPAIGQ</sequence>
<proteinExistence type="predicted"/>
<keyword evidence="2" id="KW-1185">Reference proteome</keyword>
<dbReference type="InterPro" id="IPR015915">
    <property type="entry name" value="Kelch-typ_b-propeller"/>
</dbReference>
<dbReference type="STRING" id="79923.H2KPE4"/>
<dbReference type="Pfam" id="PF00651">
    <property type="entry name" value="BTB"/>
    <property type="match status" value="1"/>
</dbReference>
<dbReference type="OrthoDB" id="45365at2759"/>
<reference evidence="1 2" key="2">
    <citation type="journal article" date="2021" name="Genomics">
        <title>High-quality reference genome for Clonorchis sinensis.</title>
        <authorList>
            <person name="Young N.D."/>
            <person name="Stroehlein A.J."/>
            <person name="Kinkar L."/>
            <person name="Wang T."/>
            <person name="Sohn W.M."/>
            <person name="Chang B.C.H."/>
            <person name="Kaur P."/>
            <person name="Weisz D."/>
            <person name="Dudchenko O."/>
            <person name="Aiden E.L."/>
            <person name="Korhonen P.K."/>
            <person name="Gasser R.B."/>
        </authorList>
    </citation>
    <scope>NUCLEOTIDE SEQUENCE [LARGE SCALE GENOMIC DNA]</scope>
    <source>
        <strain evidence="1">Cs-k2</strain>
    </source>
</reference>
<dbReference type="PANTHER" id="PTHR24412">
    <property type="entry name" value="KELCH PROTEIN"/>
    <property type="match status" value="1"/>
</dbReference>
<dbReference type="Gene3D" id="1.25.40.420">
    <property type="match status" value="1"/>
</dbReference>
<dbReference type="SMART" id="SM00225">
    <property type="entry name" value="BTB"/>
    <property type="match status" value="1"/>
</dbReference>
<dbReference type="CDD" id="cd18242">
    <property type="entry name" value="BTB_POZ_KLHL12_C3IP1_DKIR"/>
    <property type="match status" value="1"/>
</dbReference>
<dbReference type="Pfam" id="PF24681">
    <property type="entry name" value="Kelch_KLHDC2_KLHL20_DRC7"/>
    <property type="match status" value="1"/>
</dbReference>